<dbReference type="GO" id="GO:0008270">
    <property type="term" value="F:zinc ion binding"/>
    <property type="evidence" value="ECO:0007669"/>
    <property type="project" value="UniProtKB-KW"/>
</dbReference>
<evidence type="ECO:0000256" key="3">
    <source>
        <dbReference type="ARBA" id="ARBA00022723"/>
    </source>
</evidence>
<dbReference type="GO" id="GO:0005634">
    <property type="term" value="C:nucleus"/>
    <property type="evidence" value="ECO:0007669"/>
    <property type="project" value="UniProtKB-SubCell"/>
</dbReference>
<keyword evidence="6" id="KW-0805">Transcription regulation</keyword>
<keyword evidence="4 12" id="KW-0863">Zinc-finger</keyword>
<accession>A0A151R1Y9</accession>
<evidence type="ECO:0000256" key="9">
    <source>
        <dbReference type="ARBA" id="ARBA00023163"/>
    </source>
</evidence>
<dbReference type="PANTHER" id="PTHR45658">
    <property type="entry name" value="GATA TRANSCRIPTION FACTOR"/>
    <property type="match status" value="1"/>
</dbReference>
<keyword evidence="10" id="KW-0539">Nucleus</keyword>
<evidence type="ECO:0000256" key="1">
    <source>
        <dbReference type="ARBA" id="ARBA00004123"/>
    </source>
</evidence>
<dbReference type="Proteomes" id="UP000075243">
    <property type="component" value="Unassembled WGS sequence"/>
</dbReference>
<keyword evidence="9" id="KW-0804">Transcription</keyword>
<comment type="similarity">
    <text evidence="2">Belongs to the type IV zinc-finger family. Class A subfamily.</text>
</comment>
<feature type="domain" description="GATA-type" evidence="13">
    <location>
        <begin position="11"/>
        <end position="47"/>
    </location>
</feature>
<evidence type="ECO:0000256" key="7">
    <source>
        <dbReference type="ARBA" id="ARBA00023125"/>
    </source>
</evidence>
<dbReference type="CDD" id="cd00202">
    <property type="entry name" value="ZnF_GATA"/>
    <property type="match status" value="1"/>
</dbReference>
<dbReference type="AlphaFoldDB" id="A0A151R1Y9"/>
<dbReference type="GO" id="GO:0030154">
    <property type="term" value="P:cell differentiation"/>
    <property type="evidence" value="ECO:0007669"/>
    <property type="project" value="TreeGrafter"/>
</dbReference>
<dbReference type="InterPro" id="IPR013088">
    <property type="entry name" value="Znf_NHR/GATA"/>
</dbReference>
<evidence type="ECO:0000256" key="4">
    <source>
        <dbReference type="ARBA" id="ARBA00022771"/>
    </source>
</evidence>
<name>A0A151R1Y9_CAJCA</name>
<gene>
    <name evidence="14" type="ORF">KK1_042251</name>
</gene>
<evidence type="ECO:0000256" key="8">
    <source>
        <dbReference type="ARBA" id="ARBA00023159"/>
    </source>
</evidence>
<keyword evidence="3" id="KW-0479">Metal-binding</keyword>
<dbReference type="SUPFAM" id="SSF57716">
    <property type="entry name" value="Glucocorticoid receptor-like (DNA-binding domain)"/>
    <property type="match status" value="1"/>
</dbReference>
<keyword evidence="15" id="KW-1185">Reference proteome</keyword>
<evidence type="ECO:0000256" key="10">
    <source>
        <dbReference type="ARBA" id="ARBA00023242"/>
    </source>
</evidence>
<keyword evidence="8" id="KW-0010">Activator</keyword>
<proteinExistence type="inferred from homology"/>
<evidence type="ECO:0000313" key="15">
    <source>
        <dbReference type="Proteomes" id="UP000075243"/>
    </source>
</evidence>
<dbReference type="GO" id="GO:0043565">
    <property type="term" value="F:sequence-specific DNA binding"/>
    <property type="evidence" value="ECO:0007669"/>
    <property type="project" value="InterPro"/>
</dbReference>
<dbReference type="PROSITE" id="PS50114">
    <property type="entry name" value="GATA_ZN_FINGER_2"/>
    <property type="match status" value="1"/>
</dbReference>
<comment type="subcellular location">
    <subcellularLocation>
        <location evidence="1">Nucleus</location>
    </subcellularLocation>
</comment>
<evidence type="ECO:0000256" key="11">
    <source>
        <dbReference type="ARBA" id="ARBA00055020"/>
    </source>
</evidence>
<evidence type="ECO:0000256" key="12">
    <source>
        <dbReference type="PROSITE-ProRule" id="PRU00094"/>
    </source>
</evidence>
<organism evidence="14 15">
    <name type="scientific">Cajanus cajan</name>
    <name type="common">Pigeon pea</name>
    <name type="synonym">Cajanus indicus</name>
    <dbReference type="NCBI Taxonomy" id="3821"/>
    <lineage>
        <taxon>Eukaryota</taxon>
        <taxon>Viridiplantae</taxon>
        <taxon>Streptophyta</taxon>
        <taxon>Embryophyta</taxon>
        <taxon>Tracheophyta</taxon>
        <taxon>Spermatophyta</taxon>
        <taxon>Magnoliopsida</taxon>
        <taxon>eudicotyledons</taxon>
        <taxon>Gunneridae</taxon>
        <taxon>Pentapetalae</taxon>
        <taxon>rosids</taxon>
        <taxon>fabids</taxon>
        <taxon>Fabales</taxon>
        <taxon>Fabaceae</taxon>
        <taxon>Papilionoideae</taxon>
        <taxon>50 kb inversion clade</taxon>
        <taxon>NPAAA clade</taxon>
        <taxon>indigoferoid/millettioid clade</taxon>
        <taxon>Phaseoleae</taxon>
        <taxon>Cajanus</taxon>
    </lineage>
</organism>
<dbReference type="Pfam" id="PF00320">
    <property type="entry name" value="GATA"/>
    <property type="match status" value="1"/>
</dbReference>
<evidence type="ECO:0000313" key="14">
    <source>
        <dbReference type="EMBL" id="KYP36611.1"/>
    </source>
</evidence>
<protein>
    <submittedName>
        <fullName evidence="14">GATA transcription factor 11</fullName>
    </submittedName>
</protein>
<dbReference type="GO" id="GO:0006355">
    <property type="term" value="P:regulation of DNA-templated transcription"/>
    <property type="evidence" value="ECO:0007669"/>
    <property type="project" value="InterPro"/>
</dbReference>
<dbReference type="SMART" id="SM00401">
    <property type="entry name" value="ZnF_GATA"/>
    <property type="match status" value="1"/>
</dbReference>
<evidence type="ECO:0000256" key="6">
    <source>
        <dbReference type="ARBA" id="ARBA00023015"/>
    </source>
</evidence>
<keyword evidence="5" id="KW-0862">Zinc</keyword>
<dbReference type="InterPro" id="IPR051140">
    <property type="entry name" value="GATA_TF"/>
</dbReference>
<evidence type="ECO:0000256" key="2">
    <source>
        <dbReference type="ARBA" id="ARBA00005694"/>
    </source>
</evidence>
<dbReference type="OMA" id="KKILIMR"/>
<evidence type="ECO:0000259" key="13">
    <source>
        <dbReference type="PROSITE" id="PS50114"/>
    </source>
</evidence>
<dbReference type="EMBL" id="KQ484191">
    <property type="protein sequence ID" value="KYP36611.1"/>
    <property type="molecule type" value="Genomic_DNA"/>
</dbReference>
<dbReference type="PANTHER" id="PTHR45658:SF42">
    <property type="entry name" value="GATA TRANSCRIPTION FACTOR 1"/>
    <property type="match status" value="1"/>
</dbReference>
<evidence type="ECO:0000256" key="5">
    <source>
        <dbReference type="ARBA" id="ARBA00022833"/>
    </source>
</evidence>
<comment type="function">
    <text evidence="11">Transcriptional activator that specifically binds 5'-GATA-3' or 5'-GAT-3' motifs within gene promoters. May be involved in the regulation of some light-responsive genes.</text>
</comment>
<dbReference type="FunFam" id="3.30.50.10:FF:000025">
    <property type="entry name" value="GATA transcription factor"/>
    <property type="match status" value="1"/>
</dbReference>
<keyword evidence="7" id="KW-0238">DNA-binding</keyword>
<dbReference type="STRING" id="3821.A0A151R1Y9"/>
<dbReference type="Gene3D" id="3.30.50.10">
    <property type="entry name" value="Erythroid Transcription Factor GATA-1, subunit A"/>
    <property type="match status" value="1"/>
</dbReference>
<dbReference type="Gramene" id="C.cajan_40825.t">
    <property type="protein sequence ID" value="C.cajan_40825.t.cds1"/>
    <property type="gene ID" value="C.cajan_40825"/>
</dbReference>
<sequence>MKRKRRCKKRTYSKRRCSHCNVKETPQWRVGPLGRNTLCNACGMRYKSGRLLPEYRPASSPTFNVNKHSNVHKKILIMRS</sequence>
<dbReference type="InterPro" id="IPR000679">
    <property type="entry name" value="Znf_GATA"/>
</dbReference>
<reference evidence="14" key="1">
    <citation type="journal article" date="2012" name="Nat. Biotechnol.">
        <title>Draft genome sequence of pigeonpea (Cajanus cajan), an orphan legume crop of resource-poor farmers.</title>
        <authorList>
            <person name="Varshney R.K."/>
            <person name="Chen W."/>
            <person name="Li Y."/>
            <person name="Bharti A.K."/>
            <person name="Saxena R.K."/>
            <person name="Schlueter J.A."/>
            <person name="Donoghue M.T."/>
            <person name="Azam S."/>
            <person name="Fan G."/>
            <person name="Whaley A.M."/>
            <person name="Farmer A.D."/>
            <person name="Sheridan J."/>
            <person name="Iwata A."/>
            <person name="Tuteja R."/>
            <person name="Penmetsa R.V."/>
            <person name="Wu W."/>
            <person name="Upadhyaya H.D."/>
            <person name="Yang S.P."/>
            <person name="Shah T."/>
            <person name="Saxena K.B."/>
            <person name="Michael T."/>
            <person name="McCombie W.R."/>
            <person name="Yang B."/>
            <person name="Zhang G."/>
            <person name="Yang H."/>
            <person name="Wang J."/>
            <person name="Spillane C."/>
            <person name="Cook D.R."/>
            <person name="May G.D."/>
            <person name="Xu X."/>
            <person name="Jackson S.A."/>
        </authorList>
    </citation>
    <scope>NUCLEOTIDE SEQUENCE [LARGE SCALE GENOMIC DNA]</scope>
</reference>